<evidence type="ECO:0000313" key="2">
    <source>
        <dbReference type="EMBL" id="KHN48434.1"/>
    </source>
</evidence>
<protein>
    <submittedName>
        <fullName evidence="2">Uncharacterized protein</fullName>
    </submittedName>
</protein>
<dbReference type="EMBL" id="KN639624">
    <property type="protein sequence ID" value="KHN48434.1"/>
    <property type="molecule type" value="Genomic_DNA"/>
</dbReference>
<sequence length="44" mass="5103">MTQLDIHRDNLQCISQCSPTINHNNNPATSFQFRHSHRMPKPDA</sequence>
<proteinExistence type="predicted"/>
<accession>A0A0B2SV69</accession>
<organism evidence="2">
    <name type="scientific">Glycine soja</name>
    <name type="common">Wild soybean</name>
    <dbReference type="NCBI Taxonomy" id="3848"/>
    <lineage>
        <taxon>Eukaryota</taxon>
        <taxon>Viridiplantae</taxon>
        <taxon>Streptophyta</taxon>
        <taxon>Embryophyta</taxon>
        <taxon>Tracheophyta</taxon>
        <taxon>Spermatophyta</taxon>
        <taxon>Magnoliopsida</taxon>
        <taxon>eudicotyledons</taxon>
        <taxon>Gunneridae</taxon>
        <taxon>Pentapetalae</taxon>
        <taxon>rosids</taxon>
        <taxon>fabids</taxon>
        <taxon>Fabales</taxon>
        <taxon>Fabaceae</taxon>
        <taxon>Papilionoideae</taxon>
        <taxon>50 kb inversion clade</taxon>
        <taxon>NPAAA clade</taxon>
        <taxon>indigoferoid/millettioid clade</taxon>
        <taxon>Phaseoleae</taxon>
        <taxon>Glycine</taxon>
        <taxon>Glycine subgen. Soja</taxon>
    </lineage>
</organism>
<feature type="compositionally biased region" description="Polar residues" evidence="1">
    <location>
        <begin position="24"/>
        <end position="33"/>
    </location>
</feature>
<evidence type="ECO:0000256" key="1">
    <source>
        <dbReference type="SAM" id="MobiDB-lite"/>
    </source>
</evidence>
<reference evidence="2" key="1">
    <citation type="submission" date="2014-07" db="EMBL/GenBank/DDBJ databases">
        <title>Identification of a novel salt tolerance gene in wild soybean by whole-genome sequencing.</title>
        <authorList>
            <person name="Lam H.-M."/>
            <person name="Qi X."/>
            <person name="Li M.-W."/>
            <person name="Liu X."/>
            <person name="Xie M."/>
            <person name="Ni M."/>
            <person name="Xu X."/>
        </authorList>
    </citation>
    <scope>NUCLEOTIDE SEQUENCE [LARGE SCALE GENOMIC DNA]</scope>
    <source>
        <tissue evidence="2">Root</tissue>
    </source>
</reference>
<name>A0A0B2SV69_GLYSO</name>
<dbReference type="Proteomes" id="UP000053555">
    <property type="component" value="Unassembled WGS sequence"/>
</dbReference>
<dbReference type="AlphaFoldDB" id="A0A0B2SV69"/>
<feature type="region of interest" description="Disordered" evidence="1">
    <location>
        <begin position="24"/>
        <end position="44"/>
    </location>
</feature>
<gene>
    <name evidence="2" type="ORF">glysoja_046130</name>
</gene>
<feature type="compositionally biased region" description="Basic residues" evidence="1">
    <location>
        <begin position="34"/>
        <end position="44"/>
    </location>
</feature>